<feature type="domain" description="LysM" evidence="2">
    <location>
        <begin position="83"/>
        <end position="127"/>
    </location>
</feature>
<evidence type="ECO:0000259" key="2">
    <source>
        <dbReference type="PROSITE" id="PS51782"/>
    </source>
</evidence>
<gene>
    <name evidence="3" type="ORF">ACFQ1O_13550</name>
</gene>
<evidence type="ECO:0000313" key="3">
    <source>
        <dbReference type="EMBL" id="MFD0965036.1"/>
    </source>
</evidence>
<dbReference type="Gene3D" id="3.10.350.10">
    <property type="entry name" value="LysM domain"/>
    <property type="match status" value="3"/>
</dbReference>
<dbReference type="SMART" id="SM00257">
    <property type="entry name" value="LysM"/>
    <property type="match status" value="4"/>
</dbReference>
<evidence type="ECO:0000313" key="4">
    <source>
        <dbReference type="Proteomes" id="UP001596997"/>
    </source>
</evidence>
<keyword evidence="1" id="KW-0732">Signal</keyword>
<comment type="caution">
    <text evidence="3">The sequence shown here is derived from an EMBL/GenBank/DDBJ whole genome shotgun (WGS) entry which is preliminary data.</text>
</comment>
<sequence>MKKLAFIVLFVFGFIANTLAQGFVEHTVKEGETVAAIVQQYEVSPYELYELNPDAKEGIVAGAVLVFLRNKNYPYDPTLVDMKRYKVGKKETLKEIAFNNSVTEADIKKYNPELYSEKIKKGKTIKIPVFDASLLVGDSSKVVVKPKEIKHIVKTKETKYGIAHQYEITIAELEELNPHIVDGLKVGQLLTIKSVKEENIEATTVSIKSNLYAFYEVQPKEGFFRLSKKLGVSKDSLIALNPQLEEGIKLGMILKYPKANISTLKRPSYNLIDSIINKETRNITLLLPFRMNNIIHTDSTSNMKKLLVRKNNAMNKSLDFYSGVLMALDSVKQVGISTRLNVIDTEYSGDVKANIKRIEQVLNREFVENEVVIGPLVSANVITAAKVLNSKNIPLIAPFGLREDFASENLYQTETSEASQRKAMITYLKHYAKGKKVIIVADDKRRVVKNKKETAVTDDKMKAVKDELISQFPEAKLVIPRKGGLLIPKDFVNVIEEGKENVVIVEGVDKNVISTVTSVIETFTKKNKISMFTTSSQKWFELKGVKNRLKAKLNYHYPSATKPAELDSDNAFVVKYEDTYGKLPNKYAMRGFDVALDVLLRQGVANTLEDGVLQIGETKYLDAKFNYKRNVKGGYINDSVYILRYTPEFSLEEVIIENKTEEITTEE</sequence>
<dbReference type="EMBL" id="JBHTJM010000010">
    <property type="protein sequence ID" value="MFD0965036.1"/>
    <property type="molecule type" value="Genomic_DNA"/>
</dbReference>
<dbReference type="InterPro" id="IPR028082">
    <property type="entry name" value="Peripla_BP_I"/>
</dbReference>
<dbReference type="Proteomes" id="UP001596997">
    <property type="component" value="Unassembled WGS sequence"/>
</dbReference>
<dbReference type="Pfam" id="PF01476">
    <property type="entry name" value="LysM"/>
    <property type="match status" value="3"/>
</dbReference>
<feature type="domain" description="LysM" evidence="2">
    <location>
        <begin position="149"/>
        <end position="192"/>
    </location>
</feature>
<dbReference type="SUPFAM" id="SSF54106">
    <property type="entry name" value="LysM domain"/>
    <property type="match status" value="3"/>
</dbReference>
<reference evidence="4" key="1">
    <citation type="journal article" date="2019" name="Int. J. Syst. Evol. Microbiol.">
        <title>The Global Catalogue of Microorganisms (GCM) 10K type strain sequencing project: providing services to taxonomists for standard genome sequencing and annotation.</title>
        <authorList>
            <consortium name="The Broad Institute Genomics Platform"/>
            <consortium name="The Broad Institute Genome Sequencing Center for Infectious Disease"/>
            <person name="Wu L."/>
            <person name="Ma J."/>
        </authorList>
    </citation>
    <scope>NUCLEOTIDE SEQUENCE [LARGE SCALE GENOMIC DNA]</scope>
    <source>
        <strain evidence="4">CCUG 62114</strain>
    </source>
</reference>
<keyword evidence="4" id="KW-1185">Reference proteome</keyword>
<dbReference type="SUPFAM" id="SSF53822">
    <property type="entry name" value="Periplasmic binding protein-like I"/>
    <property type="match status" value="1"/>
</dbReference>
<organism evidence="3 4">
    <name type="scientific">Pseudofulvibacter geojedonensis</name>
    <dbReference type="NCBI Taxonomy" id="1123758"/>
    <lineage>
        <taxon>Bacteria</taxon>
        <taxon>Pseudomonadati</taxon>
        <taxon>Bacteroidota</taxon>
        <taxon>Flavobacteriia</taxon>
        <taxon>Flavobacteriales</taxon>
        <taxon>Flavobacteriaceae</taxon>
        <taxon>Pseudofulvibacter</taxon>
    </lineage>
</organism>
<dbReference type="PROSITE" id="PS51782">
    <property type="entry name" value="LYSM"/>
    <property type="match status" value="3"/>
</dbReference>
<dbReference type="InterPro" id="IPR036779">
    <property type="entry name" value="LysM_dom_sf"/>
</dbReference>
<proteinExistence type="predicted"/>
<dbReference type="PANTHER" id="PTHR33734">
    <property type="entry name" value="LYSM DOMAIN-CONTAINING GPI-ANCHORED PROTEIN 2"/>
    <property type="match status" value="1"/>
</dbReference>
<dbReference type="Gene3D" id="3.40.50.2300">
    <property type="match status" value="2"/>
</dbReference>
<feature type="signal peptide" evidence="1">
    <location>
        <begin position="1"/>
        <end position="20"/>
    </location>
</feature>
<dbReference type="PANTHER" id="PTHR33734:SF22">
    <property type="entry name" value="MEMBRANE-BOUND LYTIC MUREIN TRANSGLYCOSYLASE D"/>
    <property type="match status" value="1"/>
</dbReference>
<accession>A0ABW3I5I6</accession>
<dbReference type="CDD" id="cd00118">
    <property type="entry name" value="LysM"/>
    <property type="match status" value="3"/>
</dbReference>
<dbReference type="RefSeq" id="WP_377716792.1">
    <property type="nucleotide sequence ID" value="NZ_JBHTJM010000010.1"/>
</dbReference>
<protein>
    <submittedName>
        <fullName evidence="3">LysM peptidoglycan-binding domain-containing protein</fullName>
    </submittedName>
</protein>
<dbReference type="CDD" id="cd06268">
    <property type="entry name" value="PBP1_ABC_transporter_LIVBP-like"/>
    <property type="match status" value="1"/>
</dbReference>
<name>A0ABW3I5I6_9FLAO</name>
<dbReference type="InterPro" id="IPR018392">
    <property type="entry name" value="LysM"/>
</dbReference>
<feature type="chain" id="PRO_5046714932" evidence="1">
    <location>
        <begin position="21"/>
        <end position="667"/>
    </location>
</feature>
<feature type="domain" description="LysM" evidence="2">
    <location>
        <begin position="24"/>
        <end position="67"/>
    </location>
</feature>
<evidence type="ECO:0000256" key="1">
    <source>
        <dbReference type="SAM" id="SignalP"/>
    </source>
</evidence>